<gene>
    <name evidence="1" type="ORF">ACTODO_01119</name>
</gene>
<proteinExistence type="predicted"/>
<dbReference type="AlphaFoldDB" id="A7BBU8"/>
<sequence>MHITTETELCGVVMYLRTPLISITHSGESMEAPLLIAVLPDALLGLDRSEPVPLACAELRAWERVLSGALELLL</sequence>
<keyword evidence="2" id="KW-1185">Reference proteome</keyword>
<evidence type="ECO:0000313" key="1">
    <source>
        <dbReference type="EMBL" id="EDN80672.1"/>
    </source>
</evidence>
<accession>A7BBU8</accession>
<evidence type="ECO:0000313" key="2">
    <source>
        <dbReference type="Proteomes" id="UP000003553"/>
    </source>
</evidence>
<comment type="caution">
    <text evidence="1">The sequence shown here is derived from an EMBL/GenBank/DDBJ whole genome shotgun (WGS) entry which is preliminary data.</text>
</comment>
<dbReference type="EMBL" id="AAYI02000004">
    <property type="protein sequence ID" value="EDN80672.1"/>
    <property type="molecule type" value="Genomic_DNA"/>
</dbReference>
<protein>
    <submittedName>
        <fullName evidence="1">Uncharacterized protein</fullName>
    </submittedName>
</protein>
<reference evidence="1" key="1">
    <citation type="submission" date="2007-04" db="EMBL/GenBank/DDBJ databases">
        <authorList>
            <person name="Fulton L."/>
            <person name="Clifton S."/>
            <person name="Fulton B."/>
            <person name="Xu J."/>
            <person name="Minx P."/>
            <person name="Pepin K.H."/>
            <person name="Johnson M."/>
            <person name="Thiruvilangam P."/>
            <person name="Bhonagiri V."/>
            <person name="Nash W.E."/>
            <person name="Mardis E.R."/>
            <person name="Wilson R.K."/>
        </authorList>
    </citation>
    <scope>NUCLEOTIDE SEQUENCE [LARGE SCALE GENOMIC DNA]</scope>
    <source>
        <strain evidence="1">ATCC 17982</strain>
    </source>
</reference>
<reference evidence="1" key="2">
    <citation type="submission" date="2015-05" db="EMBL/GenBank/DDBJ databases">
        <title>Draft genome sequence of Actinomyces odontolyticus (ATCC 17982).</title>
        <authorList>
            <person name="Sudarsanam P."/>
            <person name="Ley R."/>
            <person name="Guruge J."/>
            <person name="Turnbaugh P.J."/>
            <person name="Mahowald M."/>
            <person name="Liep D."/>
            <person name="Gordon J."/>
        </authorList>
    </citation>
    <scope>NUCLEOTIDE SEQUENCE</scope>
    <source>
        <strain evidence="1">ATCC 17982</strain>
    </source>
</reference>
<name>A7BBU8_9ACTO</name>
<dbReference type="Proteomes" id="UP000003553">
    <property type="component" value="Unassembled WGS sequence"/>
</dbReference>
<organism evidence="1 2">
    <name type="scientific">Schaalia dentiphila ATCC 17982</name>
    <dbReference type="NCBI Taxonomy" id="411466"/>
    <lineage>
        <taxon>Bacteria</taxon>
        <taxon>Bacillati</taxon>
        <taxon>Actinomycetota</taxon>
        <taxon>Actinomycetes</taxon>
        <taxon>Actinomycetales</taxon>
        <taxon>Actinomycetaceae</taxon>
        <taxon>Schaalia</taxon>
        <taxon>Schaalia dentiphila</taxon>
    </lineage>
</organism>
<dbReference type="HOGENOM" id="CLU_2679407_0_0_11"/>